<dbReference type="OMA" id="ATARWYE"/>
<gene>
    <name evidence="2" type="ORF">DGD08_04590</name>
</gene>
<sequence length="124" mass="13902">MIRAVPMMHVPDVAATARWYESIGFTLDGTHVDCGEMLWARLTLGASEFMLNAGGTPSQALRREVDLYVYVENLEAAYAQVGPVAELVEPIHDTEYGMREFIVRDPNRFWLTFGQPSPDREPAA</sequence>
<dbReference type="Proteomes" id="UP000264071">
    <property type="component" value="Unassembled WGS sequence"/>
</dbReference>
<dbReference type="PROSITE" id="PS51819">
    <property type="entry name" value="VOC"/>
    <property type="match status" value="1"/>
</dbReference>
<name>A0A3D4V5Q9_9BACT</name>
<accession>A0A3D4V5Q9</accession>
<dbReference type="AlphaFoldDB" id="A0A3D4V5Q9"/>
<evidence type="ECO:0000259" key="1">
    <source>
        <dbReference type="PROSITE" id="PS51819"/>
    </source>
</evidence>
<dbReference type="InterPro" id="IPR029068">
    <property type="entry name" value="Glyas_Bleomycin-R_OHBP_Dase"/>
</dbReference>
<feature type="domain" description="VOC" evidence="1">
    <location>
        <begin position="1"/>
        <end position="116"/>
    </location>
</feature>
<evidence type="ECO:0000313" key="2">
    <source>
        <dbReference type="EMBL" id="HCT56473.1"/>
    </source>
</evidence>
<organism evidence="2 3">
    <name type="scientific">Gemmatimonas aurantiaca</name>
    <dbReference type="NCBI Taxonomy" id="173480"/>
    <lineage>
        <taxon>Bacteria</taxon>
        <taxon>Pseudomonadati</taxon>
        <taxon>Gemmatimonadota</taxon>
        <taxon>Gemmatimonadia</taxon>
        <taxon>Gemmatimonadales</taxon>
        <taxon>Gemmatimonadaceae</taxon>
        <taxon>Gemmatimonas</taxon>
    </lineage>
</organism>
<dbReference type="EMBL" id="DPIY01000005">
    <property type="protein sequence ID" value="HCT56473.1"/>
    <property type="molecule type" value="Genomic_DNA"/>
</dbReference>
<dbReference type="Pfam" id="PF00903">
    <property type="entry name" value="Glyoxalase"/>
    <property type="match status" value="1"/>
</dbReference>
<dbReference type="InterPro" id="IPR037523">
    <property type="entry name" value="VOC_core"/>
</dbReference>
<dbReference type="Gene3D" id="3.10.180.10">
    <property type="entry name" value="2,3-Dihydroxybiphenyl 1,2-Dioxygenase, domain 1"/>
    <property type="match status" value="1"/>
</dbReference>
<dbReference type="InterPro" id="IPR004360">
    <property type="entry name" value="Glyas_Fos-R_dOase_dom"/>
</dbReference>
<reference evidence="2 3" key="1">
    <citation type="journal article" date="2018" name="Nat. Biotechnol.">
        <title>A standardized bacterial taxonomy based on genome phylogeny substantially revises the tree of life.</title>
        <authorList>
            <person name="Parks D.H."/>
            <person name="Chuvochina M."/>
            <person name="Waite D.W."/>
            <person name="Rinke C."/>
            <person name="Skarshewski A."/>
            <person name="Chaumeil P.A."/>
            <person name="Hugenholtz P."/>
        </authorList>
    </citation>
    <scope>NUCLEOTIDE SEQUENCE [LARGE SCALE GENOMIC DNA]</scope>
    <source>
        <strain evidence="2">UBA8844</strain>
    </source>
</reference>
<protein>
    <submittedName>
        <fullName evidence="2">Bleomycin resistance family protein</fullName>
    </submittedName>
</protein>
<comment type="caution">
    <text evidence="2">The sequence shown here is derived from an EMBL/GenBank/DDBJ whole genome shotgun (WGS) entry which is preliminary data.</text>
</comment>
<proteinExistence type="predicted"/>
<dbReference type="SUPFAM" id="SSF54593">
    <property type="entry name" value="Glyoxalase/Bleomycin resistance protein/Dihydroxybiphenyl dioxygenase"/>
    <property type="match status" value="1"/>
</dbReference>
<evidence type="ECO:0000313" key="3">
    <source>
        <dbReference type="Proteomes" id="UP000264071"/>
    </source>
</evidence>